<evidence type="ECO:0000313" key="2">
    <source>
        <dbReference type="EMBL" id="KFA91911.1"/>
    </source>
</evidence>
<gene>
    <name evidence="2" type="ORF">Q664_18955</name>
</gene>
<accession>A0A084STX6</accession>
<dbReference type="PROSITE" id="PS51365">
    <property type="entry name" value="RENAL_DIPEPTIDASE_2"/>
    <property type="match status" value="1"/>
</dbReference>
<name>A0A084STX6_9BACT</name>
<evidence type="ECO:0000256" key="1">
    <source>
        <dbReference type="SAM" id="MobiDB-lite"/>
    </source>
</evidence>
<comment type="caution">
    <text evidence="2">The sequence shown here is derived from an EMBL/GenBank/DDBJ whole genome shotgun (WGS) entry which is preliminary data.</text>
</comment>
<dbReference type="GO" id="GO:0006508">
    <property type="term" value="P:proteolysis"/>
    <property type="evidence" value="ECO:0007669"/>
    <property type="project" value="InterPro"/>
</dbReference>
<dbReference type="InterPro" id="IPR032466">
    <property type="entry name" value="Metal_Hydrolase"/>
</dbReference>
<dbReference type="Pfam" id="PF01244">
    <property type="entry name" value="Peptidase_M19"/>
    <property type="match status" value="1"/>
</dbReference>
<dbReference type="RefSeq" id="WP_043396968.1">
    <property type="nucleotide sequence ID" value="NZ_JPMI01000123.1"/>
</dbReference>
<dbReference type="PANTHER" id="PTHR10443">
    <property type="entry name" value="MICROSOMAL DIPEPTIDASE"/>
    <property type="match status" value="1"/>
</dbReference>
<dbReference type="PANTHER" id="PTHR10443:SF12">
    <property type="entry name" value="DIPEPTIDASE"/>
    <property type="match status" value="1"/>
</dbReference>
<dbReference type="GO" id="GO:0070573">
    <property type="term" value="F:metallodipeptidase activity"/>
    <property type="evidence" value="ECO:0007669"/>
    <property type="project" value="InterPro"/>
</dbReference>
<dbReference type="AlphaFoldDB" id="A0A084STX6"/>
<organism evidence="2 3">
    <name type="scientific">Archangium violaceum Cb vi76</name>
    <dbReference type="NCBI Taxonomy" id="1406225"/>
    <lineage>
        <taxon>Bacteria</taxon>
        <taxon>Pseudomonadati</taxon>
        <taxon>Myxococcota</taxon>
        <taxon>Myxococcia</taxon>
        <taxon>Myxococcales</taxon>
        <taxon>Cystobacterineae</taxon>
        <taxon>Archangiaceae</taxon>
        <taxon>Archangium</taxon>
    </lineage>
</organism>
<evidence type="ECO:0008006" key="4">
    <source>
        <dbReference type="Google" id="ProtNLM"/>
    </source>
</evidence>
<evidence type="ECO:0000313" key="3">
    <source>
        <dbReference type="Proteomes" id="UP000028547"/>
    </source>
</evidence>
<protein>
    <recommendedName>
        <fullName evidence="4">Peptidase M19</fullName>
    </recommendedName>
</protein>
<dbReference type="Gene3D" id="3.20.20.140">
    <property type="entry name" value="Metal-dependent hydrolases"/>
    <property type="match status" value="1"/>
</dbReference>
<feature type="region of interest" description="Disordered" evidence="1">
    <location>
        <begin position="445"/>
        <end position="465"/>
    </location>
</feature>
<dbReference type="EMBL" id="JPMI01000123">
    <property type="protein sequence ID" value="KFA91911.1"/>
    <property type="molecule type" value="Genomic_DNA"/>
</dbReference>
<sequence>MASPVFGFADLHCHLMAHLGFGGHLLAGRPDGDIEQALARCDIHLHGKWGIGNFGKDWPLVQAFIEGGLGHGPCGHGTYADWPTFNTLIHQQMFVEWLRRAHAGGLRLLCSVAVNNELLAEQCHHPDKDESSIEKQMRELRRFTERHADWMGLALSASQARQLITSGKLAVVAGVEVDSLDSLLGDREALKEQPLSLEQLPRILRWLKELGFRMMTPLHLANNSFGGAAVYDDKFNLLNHFLRGHFFDVRGAPDVGFRLGQDMETQTKAAVMLYELTRRAHYPKGYALNAPGQGHVNQLGLTSTGHTFLREAMRQGFILDVEHMSERCTNDVLSLAEQSRYPVVASHCAFREQGLEHHETSRKAKRASEYMKTRGQARRILELGGLLGPITNQHELKDFPGGTVDNDCARSSKTWAQSYQYALSLLSEVGSGGVAMGTDFNGLNQQPGPRYGPNAAAGLKDDTLREKRRPVQQMLQRNKPPLPYSGTLYRTHVPFEKARAGSREFDFNTDGLAHVGLLPDFIRDLVHVGLTDAQMDPLFSSAEAFLRMWESCENRGAELVAGELVDAAIPRLTPPAGGGE</sequence>
<reference evidence="2 3" key="1">
    <citation type="submission" date="2014-07" db="EMBL/GenBank/DDBJ databases">
        <title>Draft Genome Sequence of Gephyronic Acid Producer, Cystobacter violaceus Strain Cb vi76.</title>
        <authorList>
            <person name="Stevens D.C."/>
            <person name="Young J."/>
            <person name="Carmichael R."/>
            <person name="Tan J."/>
            <person name="Taylor R.E."/>
        </authorList>
    </citation>
    <scope>NUCLEOTIDE SEQUENCE [LARGE SCALE GENOMIC DNA]</scope>
    <source>
        <strain evidence="2 3">Cb vi76</strain>
    </source>
</reference>
<proteinExistence type="predicted"/>
<dbReference type="InterPro" id="IPR008257">
    <property type="entry name" value="Pept_M19"/>
</dbReference>
<dbReference type="SUPFAM" id="SSF51556">
    <property type="entry name" value="Metallo-dependent hydrolases"/>
    <property type="match status" value="1"/>
</dbReference>
<dbReference type="Proteomes" id="UP000028547">
    <property type="component" value="Unassembled WGS sequence"/>
</dbReference>